<evidence type="ECO:0000256" key="6">
    <source>
        <dbReference type="PROSITE-ProRule" id="PRU00552"/>
    </source>
</evidence>
<dbReference type="GO" id="GO:0009409">
    <property type="term" value="P:response to cold"/>
    <property type="evidence" value="ECO:0007669"/>
    <property type="project" value="TreeGrafter"/>
</dbReference>
<evidence type="ECO:0000256" key="5">
    <source>
        <dbReference type="ARBA" id="ARBA00022840"/>
    </source>
</evidence>
<feature type="domain" description="DEAD-box RNA helicase Q" evidence="10">
    <location>
        <begin position="3"/>
        <end position="31"/>
    </location>
</feature>
<dbReference type="SMART" id="SM00487">
    <property type="entry name" value="DEXDc"/>
    <property type="match status" value="1"/>
</dbReference>
<feature type="short sequence motif" description="Q motif" evidence="6">
    <location>
        <begin position="3"/>
        <end position="31"/>
    </location>
</feature>
<dbReference type="Proteomes" id="UP000295418">
    <property type="component" value="Unassembled WGS sequence"/>
</dbReference>
<feature type="compositionally biased region" description="Basic and acidic residues" evidence="7">
    <location>
        <begin position="405"/>
        <end position="427"/>
    </location>
</feature>
<feature type="compositionally biased region" description="Basic and acidic residues" evidence="7">
    <location>
        <begin position="387"/>
        <end position="398"/>
    </location>
</feature>
<dbReference type="InterPro" id="IPR014014">
    <property type="entry name" value="RNA_helicase_DEAD_Q_motif"/>
</dbReference>
<gene>
    <name evidence="11" type="ORF">E0485_04280</name>
</gene>
<dbReference type="EMBL" id="SKFG01000002">
    <property type="protein sequence ID" value="TCZ80081.1"/>
    <property type="molecule type" value="Genomic_DNA"/>
</dbReference>
<evidence type="ECO:0000259" key="10">
    <source>
        <dbReference type="PROSITE" id="PS51195"/>
    </source>
</evidence>
<dbReference type="EC" id="3.6.4.13" evidence="1"/>
<dbReference type="Pfam" id="PF00270">
    <property type="entry name" value="DEAD"/>
    <property type="match status" value="1"/>
</dbReference>
<comment type="caution">
    <text evidence="11">The sequence shown here is derived from an EMBL/GenBank/DDBJ whole genome shotgun (WGS) entry which is preliminary data.</text>
</comment>
<proteinExistence type="predicted"/>
<evidence type="ECO:0000256" key="7">
    <source>
        <dbReference type="SAM" id="MobiDB-lite"/>
    </source>
</evidence>
<accession>A0A4R4ENH6</accession>
<dbReference type="Gene3D" id="3.40.50.300">
    <property type="entry name" value="P-loop containing nucleotide triphosphate hydrolases"/>
    <property type="match status" value="2"/>
</dbReference>
<dbReference type="GO" id="GO:0033592">
    <property type="term" value="F:RNA strand annealing activity"/>
    <property type="evidence" value="ECO:0007669"/>
    <property type="project" value="TreeGrafter"/>
</dbReference>
<feature type="domain" description="Helicase C-terminal" evidence="9">
    <location>
        <begin position="218"/>
        <end position="378"/>
    </location>
</feature>
<dbReference type="InterPro" id="IPR001650">
    <property type="entry name" value="Helicase_C-like"/>
</dbReference>
<evidence type="ECO:0000313" key="11">
    <source>
        <dbReference type="EMBL" id="TCZ80081.1"/>
    </source>
</evidence>
<evidence type="ECO:0000256" key="3">
    <source>
        <dbReference type="ARBA" id="ARBA00022801"/>
    </source>
</evidence>
<organism evidence="11 12">
    <name type="scientific">Paenibacillus albiflavus</name>
    <dbReference type="NCBI Taxonomy" id="2545760"/>
    <lineage>
        <taxon>Bacteria</taxon>
        <taxon>Bacillati</taxon>
        <taxon>Bacillota</taxon>
        <taxon>Bacilli</taxon>
        <taxon>Bacillales</taxon>
        <taxon>Paenibacillaceae</taxon>
        <taxon>Paenibacillus</taxon>
    </lineage>
</organism>
<dbReference type="Pfam" id="PF00271">
    <property type="entry name" value="Helicase_C"/>
    <property type="match status" value="1"/>
</dbReference>
<feature type="compositionally biased region" description="Basic and acidic residues" evidence="7">
    <location>
        <begin position="446"/>
        <end position="457"/>
    </location>
</feature>
<protein>
    <recommendedName>
        <fullName evidence="1">RNA helicase</fullName>
        <ecNumber evidence="1">3.6.4.13</ecNumber>
    </recommendedName>
</protein>
<feature type="domain" description="Helicase ATP-binding" evidence="8">
    <location>
        <begin position="34"/>
        <end position="207"/>
    </location>
</feature>
<dbReference type="PANTHER" id="PTHR47963:SF8">
    <property type="entry name" value="ATP-DEPENDENT RNA HELICASE DEAD"/>
    <property type="match status" value="1"/>
</dbReference>
<keyword evidence="3" id="KW-0378">Hydrolase</keyword>
<keyword evidence="5" id="KW-0067">ATP-binding</keyword>
<keyword evidence="12" id="KW-1185">Reference proteome</keyword>
<dbReference type="GO" id="GO:0016787">
    <property type="term" value="F:hydrolase activity"/>
    <property type="evidence" value="ECO:0007669"/>
    <property type="project" value="UniProtKB-KW"/>
</dbReference>
<keyword evidence="2" id="KW-0547">Nucleotide-binding</keyword>
<dbReference type="SMART" id="SM00490">
    <property type="entry name" value="HELICc"/>
    <property type="match status" value="1"/>
</dbReference>
<dbReference type="OrthoDB" id="9805696at2"/>
<dbReference type="InterPro" id="IPR044742">
    <property type="entry name" value="DEAD/DEAH_RhlB"/>
</dbReference>
<name>A0A4R4ENH6_9BACL</name>
<feature type="compositionally biased region" description="Polar residues" evidence="7">
    <location>
        <begin position="428"/>
        <end position="437"/>
    </location>
</feature>
<dbReference type="AlphaFoldDB" id="A0A4R4ENH6"/>
<dbReference type="PROSITE" id="PS51195">
    <property type="entry name" value="Q_MOTIF"/>
    <property type="match status" value="1"/>
</dbReference>
<dbReference type="GO" id="GO:0005524">
    <property type="term" value="F:ATP binding"/>
    <property type="evidence" value="ECO:0007669"/>
    <property type="project" value="UniProtKB-KW"/>
</dbReference>
<dbReference type="GO" id="GO:0005829">
    <property type="term" value="C:cytosol"/>
    <property type="evidence" value="ECO:0007669"/>
    <property type="project" value="TreeGrafter"/>
</dbReference>
<dbReference type="GO" id="GO:0003724">
    <property type="term" value="F:RNA helicase activity"/>
    <property type="evidence" value="ECO:0007669"/>
    <property type="project" value="UniProtKB-EC"/>
</dbReference>
<keyword evidence="4 11" id="KW-0347">Helicase</keyword>
<dbReference type="InterPro" id="IPR050547">
    <property type="entry name" value="DEAD_box_RNA_helicases"/>
</dbReference>
<dbReference type="CDD" id="cd00268">
    <property type="entry name" value="DEADc"/>
    <property type="match status" value="1"/>
</dbReference>
<dbReference type="CDD" id="cd18787">
    <property type="entry name" value="SF2_C_DEAD"/>
    <property type="match status" value="1"/>
</dbReference>
<dbReference type="SUPFAM" id="SSF52540">
    <property type="entry name" value="P-loop containing nucleoside triphosphate hydrolases"/>
    <property type="match status" value="1"/>
</dbReference>
<dbReference type="RefSeq" id="WP_132416727.1">
    <property type="nucleotide sequence ID" value="NZ_SKFG01000002.1"/>
</dbReference>
<evidence type="ECO:0000256" key="2">
    <source>
        <dbReference type="ARBA" id="ARBA00022741"/>
    </source>
</evidence>
<dbReference type="GO" id="GO:0005840">
    <property type="term" value="C:ribosome"/>
    <property type="evidence" value="ECO:0007669"/>
    <property type="project" value="TreeGrafter"/>
</dbReference>
<dbReference type="PROSITE" id="PS51192">
    <property type="entry name" value="HELICASE_ATP_BIND_1"/>
    <property type="match status" value="1"/>
</dbReference>
<dbReference type="InterPro" id="IPR027417">
    <property type="entry name" value="P-loop_NTPase"/>
</dbReference>
<evidence type="ECO:0000313" key="12">
    <source>
        <dbReference type="Proteomes" id="UP000295418"/>
    </source>
</evidence>
<dbReference type="InterPro" id="IPR014001">
    <property type="entry name" value="Helicase_ATP-bd"/>
</dbReference>
<feature type="region of interest" description="Disordered" evidence="7">
    <location>
        <begin position="370"/>
        <end position="556"/>
    </location>
</feature>
<evidence type="ECO:0000259" key="8">
    <source>
        <dbReference type="PROSITE" id="PS51192"/>
    </source>
</evidence>
<evidence type="ECO:0000259" key="9">
    <source>
        <dbReference type="PROSITE" id="PS51194"/>
    </source>
</evidence>
<sequence length="556" mass="60630">MTKSFADIGIGSVLSLKLKRSGLTTPTPVQAQAIPELLAGKDVIAQAQTGTGKTLAFVLPILEKIDPELPAVQALIVTPTRELAIQITAEVKKLAPAVGATVLAAYGGQDVEAQIHKLNKQSGAPHIVVGTPGRILDHLRRETIDLSRVSKLVLDEADQMLHIGFLTEVEEIIRHTPYKRQTMLFSATMSDPVRRLASDYMRSPIDIHIQGKKVTLEGTKQFIVETTDRDKQNKLLSLIEVQQPFLAVIFCRTKIRAKNLTAALQDKGYDADELHGDLTQAKRENVMKRFRDARLQILVATDVAARGLDVEGVSHVYNYDIPHDVESYIHRIGRTGRAGQTGIAVTFAAPRDRAHLLEIERGTNSTLEQIDAATGSRIARGGAGGGRNDRTDRNDRTAGSRRGGARSEGRKAPRKESRNDRAAKPSRGEQSSRNTWNDVKPGAGRESAEARRGRSDRASNAPKGRNERGFNAARGEGDLSIAGFSSERSTRGAQDKNKRKGARDGATARVKGGAGTSDRSRGKGEQDRRGASAKPARNERRTTSRDNNQRSGRRGR</sequence>
<reference evidence="11 12" key="1">
    <citation type="submission" date="2019-03" db="EMBL/GenBank/DDBJ databases">
        <authorList>
            <person name="Kim M.K.M."/>
        </authorList>
    </citation>
    <scope>NUCLEOTIDE SEQUENCE [LARGE SCALE GENOMIC DNA]</scope>
    <source>
        <strain evidence="11 12">18JY21-1</strain>
    </source>
</reference>
<feature type="compositionally biased region" description="Basic and acidic residues" evidence="7">
    <location>
        <begin position="518"/>
        <end position="548"/>
    </location>
</feature>
<dbReference type="PANTHER" id="PTHR47963">
    <property type="entry name" value="DEAD-BOX ATP-DEPENDENT RNA HELICASE 47, MITOCHONDRIAL"/>
    <property type="match status" value="1"/>
</dbReference>
<dbReference type="PROSITE" id="PS51194">
    <property type="entry name" value="HELICASE_CTER"/>
    <property type="match status" value="1"/>
</dbReference>
<evidence type="ECO:0000256" key="4">
    <source>
        <dbReference type="ARBA" id="ARBA00022806"/>
    </source>
</evidence>
<dbReference type="InterPro" id="IPR011545">
    <property type="entry name" value="DEAD/DEAH_box_helicase_dom"/>
</dbReference>
<evidence type="ECO:0000256" key="1">
    <source>
        <dbReference type="ARBA" id="ARBA00012552"/>
    </source>
</evidence>